<organism evidence="2 3">
    <name type="scientific">Plakobranchus ocellatus</name>
    <dbReference type="NCBI Taxonomy" id="259542"/>
    <lineage>
        <taxon>Eukaryota</taxon>
        <taxon>Metazoa</taxon>
        <taxon>Spiralia</taxon>
        <taxon>Lophotrochozoa</taxon>
        <taxon>Mollusca</taxon>
        <taxon>Gastropoda</taxon>
        <taxon>Heterobranchia</taxon>
        <taxon>Euthyneura</taxon>
        <taxon>Panpulmonata</taxon>
        <taxon>Sacoglossa</taxon>
        <taxon>Placobranchoidea</taxon>
        <taxon>Plakobranchidae</taxon>
        <taxon>Plakobranchus</taxon>
    </lineage>
</organism>
<evidence type="ECO:0000259" key="1">
    <source>
        <dbReference type="Pfam" id="PF20700"/>
    </source>
</evidence>
<protein>
    <recommendedName>
        <fullName evidence="1">Mutator-like transposase domain-containing protein</fullName>
    </recommendedName>
</protein>
<name>A0AAV3ZDN7_9GAST</name>
<sequence length="96" mass="10652">MVISDTRKGFVCQLKTMYDKAVSKVKAAYGKGEDDIVDIAFSYDGTWQKRGHTSKHGLGVLIDVTRGLAMDYHVMSSFCQPYSTPGVKKKEEEEAA</sequence>
<accession>A0AAV3ZDN7</accession>
<reference evidence="2 3" key="1">
    <citation type="journal article" date="2021" name="Elife">
        <title>Chloroplast acquisition without the gene transfer in kleptoplastic sea slugs, Plakobranchus ocellatus.</title>
        <authorList>
            <person name="Maeda T."/>
            <person name="Takahashi S."/>
            <person name="Yoshida T."/>
            <person name="Shimamura S."/>
            <person name="Takaki Y."/>
            <person name="Nagai Y."/>
            <person name="Toyoda A."/>
            <person name="Suzuki Y."/>
            <person name="Arimoto A."/>
            <person name="Ishii H."/>
            <person name="Satoh N."/>
            <person name="Nishiyama T."/>
            <person name="Hasebe M."/>
            <person name="Maruyama T."/>
            <person name="Minagawa J."/>
            <person name="Obokata J."/>
            <person name="Shigenobu S."/>
        </authorList>
    </citation>
    <scope>NUCLEOTIDE SEQUENCE [LARGE SCALE GENOMIC DNA]</scope>
</reference>
<dbReference type="Proteomes" id="UP000735302">
    <property type="component" value="Unassembled WGS sequence"/>
</dbReference>
<comment type="caution">
    <text evidence="2">The sequence shown here is derived from an EMBL/GenBank/DDBJ whole genome shotgun (WGS) entry which is preliminary data.</text>
</comment>
<evidence type="ECO:0000313" key="2">
    <source>
        <dbReference type="EMBL" id="GFN92493.1"/>
    </source>
</evidence>
<feature type="domain" description="Mutator-like transposase" evidence="1">
    <location>
        <begin position="21"/>
        <end position="80"/>
    </location>
</feature>
<evidence type="ECO:0000313" key="3">
    <source>
        <dbReference type="Proteomes" id="UP000735302"/>
    </source>
</evidence>
<gene>
    <name evidence="2" type="ORF">PoB_001899900</name>
</gene>
<dbReference type="EMBL" id="BLXT01002252">
    <property type="protein sequence ID" value="GFN92493.1"/>
    <property type="molecule type" value="Genomic_DNA"/>
</dbReference>
<dbReference type="InterPro" id="IPR049012">
    <property type="entry name" value="Mutator_transp_dom"/>
</dbReference>
<dbReference type="Pfam" id="PF20700">
    <property type="entry name" value="Mutator"/>
    <property type="match status" value="1"/>
</dbReference>
<proteinExistence type="predicted"/>
<dbReference type="AlphaFoldDB" id="A0AAV3ZDN7"/>
<keyword evidence="3" id="KW-1185">Reference proteome</keyword>